<dbReference type="VEuPathDB" id="VectorBase:ASIC019073"/>
<sequence>MNCARLQKTRLVVAFRRNATTPQKPNKFLLQDNLPIATNATEGTMQAGLDKRKKSQKPNVIAACLESEKAISAAMLCRILFVGKRWKLVIRPKTKPPKN</sequence>
<name>A0A084WLD0_ANOSI</name>
<keyword evidence="3" id="KW-1185">Reference proteome</keyword>
<dbReference type="EMBL" id="KE525350">
    <property type="protein sequence ID" value="KFB51024.1"/>
    <property type="molecule type" value="Genomic_DNA"/>
</dbReference>
<dbReference type="Proteomes" id="UP000030765">
    <property type="component" value="Unassembled WGS sequence"/>
</dbReference>
<dbReference type="EnsemblMetazoa" id="ASIC019073-RA">
    <property type="protein sequence ID" value="ASIC019073-PA"/>
    <property type="gene ID" value="ASIC019073"/>
</dbReference>
<organism evidence="1">
    <name type="scientific">Anopheles sinensis</name>
    <name type="common">Mosquito</name>
    <dbReference type="NCBI Taxonomy" id="74873"/>
    <lineage>
        <taxon>Eukaryota</taxon>
        <taxon>Metazoa</taxon>
        <taxon>Ecdysozoa</taxon>
        <taxon>Arthropoda</taxon>
        <taxon>Hexapoda</taxon>
        <taxon>Insecta</taxon>
        <taxon>Pterygota</taxon>
        <taxon>Neoptera</taxon>
        <taxon>Endopterygota</taxon>
        <taxon>Diptera</taxon>
        <taxon>Nematocera</taxon>
        <taxon>Culicoidea</taxon>
        <taxon>Culicidae</taxon>
        <taxon>Anophelinae</taxon>
        <taxon>Anopheles</taxon>
    </lineage>
</organism>
<evidence type="ECO:0000313" key="1">
    <source>
        <dbReference type="EMBL" id="KFB51024.1"/>
    </source>
</evidence>
<evidence type="ECO:0000313" key="2">
    <source>
        <dbReference type="EnsemblMetazoa" id="ASIC019073-PA"/>
    </source>
</evidence>
<reference evidence="1 3" key="1">
    <citation type="journal article" date="2014" name="BMC Genomics">
        <title>Genome sequence of Anopheles sinensis provides insight into genetics basis of mosquito competence for malaria parasites.</title>
        <authorList>
            <person name="Zhou D."/>
            <person name="Zhang D."/>
            <person name="Ding G."/>
            <person name="Shi L."/>
            <person name="Hou Q."/>
            <person name="Ye Y."/>
            <person name="Xu Y."/>
            <person name="Zhou H."/>
            <person name="Xiong C."/>
            <person name="Li S."/>
            <person name="Yu J."/>
            <person name="Hong S."/>
            <person name="Yu X."/>
            <person name="Zou P."/>
            <person name="Chen C."/>
            <person name="Chang X."/>
            <person name="Wang W."/>
            <person name="Lv Y."/>
            <person name="Sun Y."/>
            <person name="Ma L."/>
            <person name="Shen B."/>
            <person name="Zhu C."/>
        </authorList>
    </citation>
    <scope>NUCLEOTIDE SEQUENCE [LARGE SCALE GENOMIC DNA]</scope>
</reference>
<dbReference type="AlphaFoldDB" id="A0A084WLD0"/>
<accession>A0A084WLD0</accession>
<proteinExistence type="predicted"/>
<gene>
    <name evidence="1" type="ORF">ZHAS_00019073</name>
</gene>
<evidence type="ECO:0000313" key="3">
    <source>
        <dbReference type="Proteomes" id="UP000030765"/>
    </source>
</evidence>
<dbReference type="EMBL" id="ATLV01024222">
    <property type="status" value="NOT_ANNOTATED_CDS"/>
    <property type="molecule type" value="Genomic_DNA"/>
</dbReference>
<reference evidence="2" key="2">
    <citation type="submission" date="2020-05" db="UniProtKB">
        <authorList>
            <consortium name="EnsemblMetazoa"/>
        </authorList>
    </citation>
    <scope>IDENTIFICATION</scope>
</reference>
<protein>
    <submittedName>
        <fullName evidence="1 2">Oxidoreductase</fullName>
    </submittedName>
</protein>